<feature type="non-terminal residue" evidence="1">
    <location>
        <position position="1"/>
    </location>
</feature>
<dbReference type="EMBL" id="JABBWE010000082">
    <property type="protein sequence ID" value="KAG1787216.1"/>
    <property type="molecule type" value="Genomic_DNA"/>
</dbReference>
<keyword evidence="2" id="KW-1185">Reference proteome</keyword>
<dbReference type="InterPro" id="IPR046521">
    <property type="entry name" value="DUF6698"/>
</dbReference>
<evidence type="ECO:0000313" key="1">
    <source>
        <dbReference type="EMBL" id="KAG1787216.1"/>
    </source>
</evidence>
<dbReference type="AlphaFoldDB" id="A0A9P7ADP5"/>
<reference evidence="1" key="1">
    <citation type="journal article" date="2020" name="New Phytol.">
        <title>Comparative genomics reveals dynamic genome evolution in host specialist ectomycorrhizal fungi.</title>
        <authorList>
            <person name="Lofgren L.A."/>
            <person name="Nguyen N.H."/>
            <person name="Vilgalys R."/>
            <person name="Ruytinx J."/>
            <person name="Liao H.L."/>
            <person name="Branco S."/>
            <person name="Kuo A."/>
            <person name="LaButti K."/>
            <person name="Lipzen A."/>
            <person name="Andreopoulos W."/>
            <person name="Pangilinan J."/>
            <person name="Riley R."/>
            <person name="Hundley H."/>
            <person name="Na H."/>
            <person name="Barry K."/>
            <person name="Grigoriev I.V."/>
            <person name="Stajich J.E."/>
            <person name="Kennedy P.G."/>
        </authorList>
    </citation>
    <scope>NUCLEOTIDE SEQUENCE</scope>
    <source>
        <strain evidence="1">S12</strain>
    </source>
</reference>
<dbReference type="Pfam" id="PF20414">
    <property type="entry name" value="DUF6698"/>
    <property type="match status" value="1"/>
</dbReference>
<gene>
    <name evidence="1" type="ORF">HD556DRAFT_1247165</name>
</gene>
<organism evidence="1 2">
    <name type="scientific">Suillus plorans</name>
    <dbReference type="NCBI Taxonomy" id="116603"/>
    <lineage>
        <taxon>Eukaryota</taxon>
        <taxon>Fungi</taxon>
        <taxon>Dikarya</taxon>
        <taxon>Basidiomycota</taxon>
        <taxon>Agaricomycotina</taxon>
        <taxon>Agaricomycetes</taxon>
        <taxon>Agaricomycetidae</taxon>
        <taxon>Boletales</taxon>
        <taxon>Suillineae</taxon>
        <taxon>Suillaceae</taxon>
        <taxon>Suillus</taxon>
    </lineage>
</organism>
<dbReference type="GeneID" id="64592437"/>
<evidence type="ECO:0000313" key="2">
    <source>
        <dbReference type="Proteomes" id="UP000719766"/>
    </source>
</evidence>
<comment type="caution">
    <text evidence="1">The sequence shown here is derived from an EMBL/GenBank/DDBJ whole genome shotgun (WGS) entry which is preliminary data.</text>
</comment>
<dbReference type="RefSeq" id="XP_041154584.1">
    <property type="nucleotide sequence ID" value="XM_041298673.1"/>
</dbReference>
<protein>
    <submittedName>
        <fullName evidence="1">Uncharacterized protein</fullName>
    </submittedName>
</protein>
<proteinExistence type="predicted"/>
<accession>A0A9P7ADP5</accession>
<dbReference type="OrthoDB" id="3160134at2759"/>
<name>A0A9P7ADP5_9AGAM</name>
<sequence>QWPIFLYAGSDYDVEDPWKGLLRSKILISGFKHVFTSPSLVDKELKATRSGNVYLHGMKSVTKGSLAYIATQVHFALSSSSVFSRTNTVTDSENFYHSILDLLDDPDENEEVTDLLTWWTCRIFPNSSSSQCSISKNSALSKIQERRAALQERVTASN</sequence>
<dbReference type="Proteomes" id="UP000719766">
    <property type="component" value="Unassembled WGS sequence"/>
</dbReference>